<dbReference type="EMBL" id="JACFXV010000043">
    <property type="protein sequence ID" value="MBA5776717.1"/>
    <property type="molecule type" value="Genomic_DNA"/>
</dbReference>
<dbReference type="InterPro" id="IPR038665">
    <property type="entry name" value="Voltage-dep_anion_channel_sf"/>
</dbReference>
<dbReference type="AlphaFoldDB" id="A0A839ACX8"/>
<reference evidence="6 7" key="1">
    <citation type="submission" date="2020-07" db="EMBL/GenBank/DDBJ databases">
        <title>Stappia sp., F7233, whole genome shotgun sequencing project.</title>
        <authorList>
            <person name="Jiang S."/>
            <person name="Liu Z.W."/>
            <person name="Du Z.J."/>
        </authorList>
    </citation>
    <scope>NUCLEOTIDE SEQUENCE [LARGE SCALE GENOMIC DNA]</scope>
    <source>
        <strain evidence="6 7">F7233</strain>
    </source>
</reference>
<feature type="transmembrane region" description="Helical" evidence="5">
    <location>
        <begin position="52"/>
        <end position="71"/>
    </location>
</feature>
<evidence type="ECO:0000256" key="4">
    <source>
        <dbReference type="ARBA" id="ARBA00023136"/>
    </source>
</evidence>
<proteinExistence type="predicted"/>
<evidence type="ECO:0000256" key="1">
    <source>
        <dbReference type="ARBA" id="ARBA00004141"/>
    </source>
</evidence>
<name>A0A839ACX8_9HYPH</name>
<dbReference type="Gene3D" id="1.50.10.150">
    <property type="entry name" value="Voltage-dependent anion channel"/>
    <property type="match status" value="1"/>
</dbReference>
<dbReference type="PANTHER" id="PTHR37955">
    <property type="entry name" value="TELLURITE RESISTANCE PROTEIN TEHA"/>
    <property type="match status" value="1"/>
</dbReference>
<evidence type="ECO:0000256" key="5">
    <source>
        <dbReference type="SAM" id="Phobius"/>
    </source>
</evidence>
<feature type="transmembrane region" description="Helical" evidence="5">
    <location>
        <begin position="209"/>
        <end position="230"/>
    </location>
</feature>
<sequence>MDAQSPGSAVDRTAGAWLEYFPVNFFATVMGLSGMTLATLRLEGAAHLTHAASSTFLAITVGVLAGSLMLYGLKALRYPKAVAADWHHPVKIAFFPAISIGLILTGSAMSVLWPLPAKTVWATGAFLHFVFTLGVVSAWISHRPFESVHLTPAWFIPAVGNVLVPIAGVSFGYVELSWFFFSVGIVFWIVLLTLIFNRLVFHNPIPERLLPTLVILIAPPSVAFIAWMQLSPELDAFGRILYFSAVFFAAVILLQIRKLVRLPFSIAWWAYSFPLAGFTVATFIYVDAAHHTQGGILAGIAAYATLALVIFVLLARTTLAALRGEICRPE</sequence>
<comment type="subcellular location">
    <subcellularLocation>
        <location evidence="1">Membrane</location>
        <topology evidence="1">Multi-pass membrane protein</topology>
    </subcellularLocation>
</comment>
<dbReference type="InterPro" id="IPR004695">
    <property type="entry name" value="SLAC1/Mae1/Ssu1/TehA"/>
</dbReference>
<gene>
    <name evidence="6" type="ORF">H2509_06200</name>
</gene>
<feature type="transmembrane region" description="Helical" evidence="5">
    <location>
        <begin position="179"/>
        <end position="197"/>
    </location>
</feature>
<keyword evidence="7" id="KW-1185">Reference proteome</keyword>
<dbReference type="Proteomes" id="UP000541109">
    <property type="component" value="Unassembled WGS sequence"/>
</dbReference>
<protein>
    <submittedName>
        <fullName evidence="6">SLAC1 anion channel family protein</fullName>
    </submittedName>
</protein>
<feature type="transmembrane region" description="Helical" evidence="5">
    <location>
        <begin position="92"/>
        <end position="113"/>
    </location>
</feature>
<feature type="transmembrane region" description="Helical" evidence="5">
    <location>
        <begin position="119"/>
        <end position="141"/>
    </location>
</feature>
<keyword evidence="2 5" id="KW-0812">Transmembrane</keyword>
<dbReference type="GO" id="GO:0005886">
    <property type="term" value="C:plasma membrane"/>
    <property type="evidence" value="ECO:0007669"/>
    <property type="project" value="TreeGrafter"/>
</dbReference>
<comment type="caution">
    <text evidence="6">The sequence shown here is derived from an EMBL/GenBank/DDBJ whole genome shotgun (WGS) entry which is preliminary data.</text>
</comment>
<dbReference type="InterPro" id="IPR052951">
    <property type="entry name" value="Tellurite_res_ion_channel"/>
</dbReference>
<evidence type="ECO:0000256" key="2">
    <source>
        <dbReference type="ARBA" id="ARBA00022692"/>
    </source>
</evidence>
<accession>A0A839ACX8</accession>
<dbReference type="RefSeq" id="WP_182163356.1">
    <property type="nucleotide sequence ID" value="NZ_JACFXV010000043.1"/>
</dbReference>
<organism evidence="6 7">
    <name type="scientific">Stappia albiluteola</name>
    <dbReference type="NCBI Taxonomy" id="2758565"/>
    <lineage>
        <taxon>Bacteria</taxon>
        <taxon>Pseudomonadati</taxon>
        <taxon>Pseudomonadota</taxon>
        <taxon>Alphaproteobacteria</taxon>
        <taxon>Hyphomicrobiales</taxon>
        <taxon>Stappiaceae</taxon>
        <taxon>Stappia</taxon>
    </lineage>
</organism>
<dbReference type="Pfam" id="PF03595">
    <property type="entry name" value="SLAC1"/>
    <property type="match status" value="1"/>
</dbReference>
<feature type="transmembrane region" description="Helical" evidence="5">
    <location>
        <begin position="153"/>
        <end position="173"/>
    </location>
</feature>
<feature type="transmembrane region" description="Helical" evidence="5">
    <location>
        <begin position="21"/>
        <end position="40"/>
    </location>
</feature>
<evidence type="ECO:0000313" key="7">
    <source>
        <dbReference type="Proteomes" id="UP000541109"/>
    </source>
</evidence>
<evidence type="ECO:0000313" key="6">
    <source>
        <dbReference type="EMBL" id="MBA5776717.1"/>
    </source>
</evidence>
<dbReference type="CDD" id="cd09323">
    <property type="entry name" value="TDT_SLAC1_like"/>
    <property type="match status" value="1"/>
</dbReference>
<keyword evidence="4 5" id="KW-0472">Membrane</keyword>
<dbReference type="PANTHER" id="PTHR37955:SF1">
    <property type="entry name" value="DEP DOMAIN-CONTAINING PROTEIN"/>
    <property type="match status" value="1"/>
</dbReference>
<feature type="transmembrane region" description="Helical" evidence="5">
    <location>
        <begin position="292"/>
        <end position="314"/>
    </location>
</feature>
<keyword evidence="3 5" id="KW-1133">Transmembrane helix</keyword>
<feature type="transmembrane region" description="Helical" evidence="5">
    <location>
        <begin position="266"/>
        <end position="286"/>
    </location>
</feature>
<evidence type="ECO:0000256" key="3">
    <source>
        <dbReference type="ARBA" id="ARBA00022989"/>
    </source>
</evidence>
<feature type="transmembrane region" description="Helical" evidence="5">
    <location>
        <begin position="236"/>
        <end position="254"/>
    </location>
</feature>
<dbReference type="GO" id="GO:0046583">
    <property type="term" value="F:monoatomic cation efflux transmembrane transporter activity"/>
    <property type="evidence" value="ECO:0007669"/>
    <property type="project" value="TreeGrafter"/>
</dbReference>